<keyword evidence="6" id="KW-1185">Reference proteome</keyword>
<accession>R8W6C6</accession>
<dbReference type="InterPro" id="IPR051620">
    <property type="entry name" value="ORF904-like_C"/>
</dbReference>
<keyword evidence="1" id="KW-0547">Nucleotide-binding</keyword>
<keyword evidence="2" id="KW-0378">Hydrolase</keyword>
<dbReference type="PANTHER" id="PTHR35372">
    <property type="entry name" value="ATP BINDING PROTEIN-RELATED"/>
    <property type="match status" value="1"/>
</dbReference>
<dbReference type="AlphaFoldDB" id="R8W6C6"/>
<sequence length="571" mass="65067">MRHMKFMTLKDEEYSSNLYHFNLMPTGSLEDIIDSSKLNPMQVLDAGDRMCPLLLCPNSNEDNLLDFQDYTVLSSGEPYFWGILESKEDSKKIVELKEIQENCILQGEVLSQSEVESLFRPRFVIPTPPDISEGLGRSRENQDLNKLEKFLIDNMTLMVYREELFEFIQPCWKHLSPRACIVRQRELLDSSGCGDVLTTREYQKLYNMLLSNPQIQQSKELEPPPHTVNLLDGTLNLLTGEVYPHKPEDGFFTYLNVTAYEVCEAFYGSTFENFVAQIDSQNLNVRQQLLELVALAMTGYEAKVFYVLLGASNTGKTQFGRFLEELLGREQVVSMAGVHDFSNRFTTSTLEGKMLATCLDLPDSPLPSIAVGVIKQIVGDDPIKVEAKYKNSRTIYRKPLLLFAGNHPLRITNISNEKALLNRMVVIPFSNPVSEREATPQLYKSLLEESAYIVAQAMKAYQDLFQRKFAVTRVPIPEEYASRDAREGAYSIERFISEYCVLGEDRWVTTEDLYSAYLNYAEEQGWPGISKINFSRLLAEKLSNMPNVTVQKRIGEMQKRGYCGIGLSSEI</sequence>
<dbReference type="InterPro" id="IPR014015">
    <property type="entry name" value="Helicase_SF3_DNA-vir"/>
</dbReference>
<dbReference type="InterPro" id="IPR006500">
    <property type="entry name" value="Helicase_put_C_phage/plasmid"/>
</dbReference>
<feature type="domain" description="SF3 helicase" evidence="4">
    <location>
        <begin position="284"/>
        <end position="442"/>
    </location>
</feature>
<dbReference type="GO" id="GO:0005524">
    <property type="term" value="F:ATP binding"/>
    <property type="evidence" value="ECO:0007669"/>
    <property type="project" value="UniProtKB-KW"/>
</dbReference>
<dbReference type="Gene3D" id="3.40.50.300">
    <property type="entry name" value="P-loop containing nucleotide triphosphate hydrolases"/>
    <property type="match status" value="1"/>
</dbReference>
<dbReference type="EMBL" id="AQOB01000004">
    <property type="protein sequence ID" value="EOQ38712.1"/>
    <property type="molecule type" value="Genomic_DNA"/>
</dbReference>
<name>R8W6C6_9FIRM</name>
<evidence type="ECO:0000313" key="5">
    <source>
        <dbReference type="EMBL" id="EOQ38712.1"/>
    </source>
</evidence>
<evidence type="ECO:0000256" key="1">
    <source>
        <dbReference type="ARBA" id="ARBA00022741"/>
    </source>
</evidence>
<gene>
    <name evidence="5" type="ORF">HMPREF1526_01753</name>
</gene>
<evidence type="ECO:0000259" key="4">
    <source>
        <dbReference type="PROSITE" id="PS51206"/>
    </source>
</evidence>
<proteinExistence type="predicted"/>
<dbReference type="SUPFAM" id="SSF52540">
    <property type="entry name" value="P-loop containing nucleoside triphosphate hydrolases"/>
    <property type="match status" value="1"/>
</dbReference>
<organism evidence="5 6">
    <name type="scientific">Butyricicoccus pullicaecorum 1.2</name>
    <dbReference type="NCBI Taxonomy" id="1203606"/>
    <lineage>
        <taxon>Bacteria</taxon>
        <taxon>Bacillati</taxon>
        <taxon>Bacillota</taxon>
        <taxon>Clostridia</taxon>
        <taxon>Eubacteriales</taxon>
        <taxon>Butyricicoccaceae</taxon>
        <taxon>Butyricicoccus</taxon>
    </lineage>
</organism>
<dbReference type="PROSITE" id="PS51206">
    <property type="entry name" value="SF3_HELICASE_1"/>
    <property type="match status" value="1"/>
</dbReference>
<evidence type="ECO:0000313" key="6">
    <source>
        <dbReference type="Proteomes" id="UP000013981"/>
    </source>
</evidence>
<evidence type="ECO:0000256" key="2">
    <source>
        <dbReference type="ARBA" id="ARBA00022801"/>
    </source>
</evidence>
<dbReference type="eggNOG" id="COG3378">
    <property type="taxonomic scope" value="Bacteria"/>
</dbReference>
<dbReference type="NCBIfam" id="TIGR01613">
    <property type="entry name" value="primase_Cterm"/>
    <property type="match status" value="1"/>
</dbReference>
<comment type="caution">
    <text evidence="5">The sequence shown here is derived from an EMBL/GenBank/DDBJ whole genome shotgun (WGS) entry which is preliminary data.</text>
</comment>
<evidence type="ECO:0000256" key="3">
    <source>
        <dbReference type="ARBA" id="ARBA00022840"/>
    </source>
</evidence>
<dbReference type="PATRIC" id="fig|1203606.4.peg.1706"/>
<dbReference type="HOGENOM" id="CLU_477096_0_0_9"/>
<dbReference type="Proteomes" id="UP000013981">
    <property type="component" value="Unassembled WGS sequence"/>
</dbReference>
<protein>
    <submittedName>
        <fullName evidence="5">Phage/plasmid primase, P4 family domain-containing protein</fullName>
    </submittedName>
</protein>
<dbReference type="InterPro" id="IPR045455">
    <property type="entry name" value="NrS-1_pol-like_helicase"/>
</dbReference>
<keyword evidence="3" id="KW-0067">ATP-binding</keyword>
<reference evidence="5 6" key="1">
    <citation type="submission" date="2013-01" db="EMBL/GenBank/DDBJ databases">
        <title>The Genome Sequence of Butyricicoccus pullicaecorum 1.2.</title>
        <authorList>
            <consortium name="The Broad Institute Genome Sequencing Platform"/>
            <person name="Earl A."/>
            <person name="Ward D."/>
            <person name="Feldgarden M."/>
            <person name="Gevers D."/>
            <person name="Van Immerseel F."/>
            <person name="Eeckhaut V."/>
            <person name="Walker B."/>
            <person name="Young S.K."/>
            <person name="Zeng Q."/>
            <person name="Gargeya S."/>
            <person name="Fitzgerald M."/>
            <person name="Haas B."/>
            <person name="Abouelleil A."/>
            <person name="Alvarado L."/>
            <person name="Arachchi H.M."/>
            <person name="Berlin A.M."/>
            <person name="Chapman S.B."/>
            <person name="Dewar J."/>
            <person name="Goldberg J."/>
            <person name="Griggs A."/>
            <person name="Gujja S."/>
            <person name="Hansen M."/>
            <person name="Howarth C."/>
            <person name="Imamovic A."/>
            <person name="Larimer J."/>
            <person name="McCowan C."/>
            <person name="Murphy C."/>
            <person name="Neiman D."/>
            <person name="Pearson M."/>
            <person name="Priest M."/>
            <person name="Roberts A."/>
            <person name="Saif S."/>
            <person name="Shea T."/>
            <person name="Sisk P."/>
            <person name="Sykes S."/>
            <person name="Wortman J."/>
            <person name="Nusbaum C."/>
            <person name="Birren B."/>
        </authorList>
    </citation>
    <scope>NUCLEOTIDE SEQUENCE [LARGE SCALE GENOMIC DNA]</scope>
    <source>
        <strain evidence="5 6">1.2</strain>
    </source>
</reference>
<dbReference type="GO" id="GO:0016787">
    <property type="term" value="F:hydrolase activity"/>
    <property type="evidence" value="ECO:0007669"/>
    <property type="project" value="UniProtKB-KW"/>
</dbReference>
<dbReference type="Pfam" id="PF19263">
    <property type="entry name" value="DUF5906"/>
    <property type="match status" value="1"/>
</dbReference>
<dbReference type="PANTHER" id="PTHR35372:SF2">
    <property type="entry name" value="SF3 HELICASE DOMAIN-CONTAINING PROTEIN"/>
    <property type="match status" value="1"/>
</dbReference>
<dbReference type="InterPro" id="IPR027417">
    <property type="entry name" value="P-loop_NTPase"/>
</dbReference>